<accession>A0A8J3A890</accession>
<dbReference type="Proteomes" id="UP000650511">
    <property type="component" value="Unassembled WGS sequence"/>
</dbReference>
<sequence>MHDFRDRHGLADMTTLVDDDGSAWSALGVRVQPAWLFVSPDGELDRVLGELSAEQIDRRLAVLAAAAGGDGDGTDGAAGGAGGDG</sequence>
<protein>
    <recommendedName>
        <fullName evidence="3">Thioredoxin</fullName>
    </recommendedName>
</protein>
<name>A0A8J3A890_9ACTN</name>
<dbReference type="SUPFAM" id="SSF52833">
    <property type="entry name" value="Thioredoxin-like"/>
    <property type="match status" value="1"/>
</dbReference>
<proteinExistence type="predicted"/>
<dbReference type="Gene3D" id="3.40.30.10">
    <property type="entry name" value="Glutaredoxin"/>
    <property type="match status" value="1"/>
</dbReference>
<dbReference type="InterPro" id="IPR036249">
    <property type="entry name" value="Thioredoxin-like_sf"/>
</dbReference>
<evidence type="ECO:0000313" key="1">
    <source>
        <dbReference type="EMBL" id="GGI06326.1"/>
    </source>
</evidence>
<keyword evidence="2" id="KW-1185">Reference proteome</keyword>
<reference evidence="1" key="2">
    <citation type="submission" date="2020-09" db="EMBL/GenBank/DDBJ databases">
        <authorList>
            <person name="Sun Q."/>
            <person name="Zhou Y."/>
        </authorList>
    </citation>
    <scope>NUCLEOTIDE SEQUENCE</scope>
    <source>
        <strain evidence="1">CGMCC 1.14988</strain>
    </source>
</reference>
<gene>
    <name evidence="1" type="ORF">GCM10011354_18530</name>
</gene>
<dbReference type="AlphaFoldDB" id="A0A8J3A890"/>
<evidence type="ECO:0000313" key="2">
    <source>
        <dbReference type="Proteomes" id="UP000650511"/>
    </source>
</evidence>
<evidence type="ECO:0008006" key="3">
    <source>
        <dbReference type="Google" id="ProtNLM"/>
    </source>
</evidence>
<reference evidence="1" key="1">
    <citation type="journal article" date="2014" name="Int. J. Syst. Evol. Microbiol.">
        <title>Complete genome sequence of Corynebacterium casei LMG S-19264T (=DSM 44701T), isolated from a smear-ripened cheese.</title>
        <authorList>
            <consortium name="US DOE Joint Genome Institute (JGI-PGF)"/>
            <person name="Walter F."/>
            <person name="Albersmeier A."/>
            <person name="Kalinowski J."/>
            <person name="Ruckert C."/>
        </authorList>
    </citation>
    <scope>NUCLEOTIDE SEQUENCE</scope>
    <source>
        <strain evidence="1">CGMCC 1.14988</strain>
    </source>
</reference>
<comment type="caution">
    <text evidence="1">The sequence shown here is derived from an EMBL/GenBank/DDBJ whole genome shotgun (WGS) entry which is preliminary data.</text>
</comment>
<dbReference type="EMBL" id="BMHA01000006">
    <property type="protein sequence ID" value="GGI06326.1"/>
    <property type="molecule type" value="Genomic_DNA"/>
</dbReference>
<organism evidence="1 2">
    <name type="scientific">Egicoccus halophilus</name>
    <dbReference type="NCBI Taxonomy" id="1670830"/>
    <lineage>
        <taxon>Bacteria</taxon>
        <taxon>Bacillati</taxon>
        <taxon>Actinomycetota</taxon>
        <taxon>Nitriliruptoria</taxon>
        <taxon>Egicoccales</taxon>
        <taxon>Egicoccaceae</taxon>
        <taxon>Egicoccus</taxon>
    </lineage>
</organism>